<dbReference type="STRING" id="1509407.A0A0L1JHU2"/>
<dbReference type="PRINTS" id="PR00819">
    <property type="entry name" value="CBXCFQXSUPER"/>
</dbReference>
<dbReference type="InterPro" id="IPR003593">
    <property type="entry name" value="AAA+_ATPase"/>
</dbReference>
<reference evidence="5 6" key="1">
    <citation type="submission" date="2014-06" db="EMBL/GenBank/DDBJ databases">
        <title>The Genome of the Aflatoxigenic Filamentous Fungus Aspergillus nomius.</title>
        <authorList>
            <person name="Moore M.G."/>
            <person name="Shannon B.M."/>
            <person name="Brian M.M."/>
        </authorList>
    </citation>
    <scope>NUCLEOTIDE SEQUENCE [LARGE SCALE GENOMIC DNA]</scope>
    <source>
        <strain evidence="5 6">NRRL 13137</strain>
    </source>
</reference>
<evidence type="ECO:0000313" key="5">
    <source>
        <dbReference type="EMBL" id="KNG91339.1"/>
    </source>
</evidence>
<dbReference type="InterPro" id="IPR050773">
    <property type="entry name" value="CbxX/CfxQ_RuBisCO_ESX"/>
</dbReference>
<name>A0A0L1JHU2_ASPN3</name>
<dbReference type="InterPro" id="IPR027417">
    <property type="entry name" value="P-loop_NTPase"/>
</dbReference>
<proteinExistence type="inferred from homology"/>
<protein>
    <recommendedName>
        <fullName evidence="4">AAA+ ATPase domain-containing protein</fullName>
    </recommendedName>
</protein>
<accession>A0A0L1JHU2</accession>
<dbReference type="Gene3D" id="3.40.50.300">
    <property type="entry name" value="P-loop containing nucleotide triphosphate hydrolases"/>
    <property type="match status" value="3"/>
</dbReference>
<organism evidence="5 6">
    <name type="scientific">Aspergillus nomiae NRRL (strain ATCC 15546 / NRRL 13137 / CBS 260.88 / M93)</name>
    <dbReference type="NCBI Taxonomy" id="1509407"/>
    <lineage>
        <taxon>Eukaryota</taxon>
        <taxon>Fungi</taxon>
        <taxon>Dikarya</taxon>
        <taxon>Ascomycota</taxon>
        <taxon>Pezizomycotina</taxon>
        <taxon>Eurotiomycetes</taxon>
        <taxon>Eurotiomycetidae</taxon>
        <taxon>Eurotiales</taxon>
        <taxon>Aspergillaceae</taxon>
        <taxon>Aspergillus</taxon>
        <taxon>Aspergillus subgen. Circumdati</taxon>
    </lineage>
</organism>
<evidence type="ECO:0000256" key="1">
    <source>
        <dbReference type="ARBA" id="ARBA00010378"/>
    </source>
</evidence>
<dbReference type="GeneID" id="26802306"/>
<evidence type="ECO:0000256" key="2">
    <source>
        <dbReference type="ARBA" id="ARBA00022741"/>
    </source>
</evidence>
<dbReference type="PANTHER" id="PTHR43392">
    <property type="entry name" value="AAA-TYPE ATPASE FAMILY PROTEIN / ANKYRIN REPEAT FAMILY PROTEIN"/>
    <property type="match status" value="1"/>
</dbReference>
<sequence>MIGTPDNSDALTRHLNVESDSSQDRYLYRTSLILLYAVNVTRLPLAVVSVPQDGVQAKYFPLPVALDELMGPSTVATVPLRFHIDTDSDTNPRAPAPKIDIASTLQKKRSAEQDRVSRETAQKELVGEIENLVGLENVKRQLLGVQNWVQICRRHGREPRNEWYNIVFQGNPGTGKSTVARIYAKMLYAIGISDSNTIKETSGRDLAIKGPQGAQKLVKEMANSESPSAPTAGVLIVDNPHALMPSKLESHKEILDCLLQAMERKTGRIIVVFIGHGPDMETFLNENPRVQRRMCSTVNFADFDRHELLRLLGRRITEEYGGKMQAEGGLDGQYMQAAARRLARSRGEGFTNIYAVRQLVETIAHRQAECLMEQQDIGMEDVDYFFFSKDDILGPNPSDIRSQSAAWTSLQSFVGQEPVKASVREVFGTVEENYWREVKNQKRLLVRVNRVFAGPPGTGKTTAAKLYAQILADLGLLSNGEVTVKPLSAFNNLSDTDGILSSTVGKALIIDMDTPETDDNDFKVSDSVLDMLIKELSANGENRCTILVGSDHAVDTLLPELREASRMLEHQVVRFQPLTREQMEELFQAKLQEQDVDATPEAFQAAMDILESARMRKDFDNARGIERLLTAANRNFDQRRSRAPDEPLSQRVLEPEYFNADLVGGKAALAFREELRHSIVPDDIISVLKRYHNEMKIAWFQGHDPRARVPCTLVFKGASGTGKKTVARHLSALYYKMGVLKTSAMVECSVSDLVTTSVSHTSIRTRSQLERGRGKLLYVEDAHRLGDNEYTIQAMDELIYLLPKLSQEMVVVLAGPSQELDHLLANRPRLASLFQEEIPFRNPTPRECLRLLDRRLEEEGVQGPRLFLTDPREVTHREFTRAIQILSMFPCWGNARDIGLLARWMVSVAVKDMPLDGMTVPEVRLTDEQAMACMIKLFNLKRDRLRFNQDPKARTLPRILSQPRSTERGGVRFPV</sequence>
<evidence type="ECO:0000313" key="6">
    <source>
        <dbReference type="Proteomes" id="UP000037505"/>
    </source>
</evidence>
<comment type="similarity">
    <text evidence="1">Belongs to the CbxX/CfxQ family.</text>
</comment>
<dbReference type="OrthoDB" id="2423195at2759"/>
<dbReference type="Pfam" id="PF00004">
    <property type="entry name" value="AAA"/>
    <property type="match status" value="2"/>
</dbReference>
<feature type="domain" description="AAA+ ATPase" evidence="4">
    <location>
        <begin position="162"/>
        <end position="322"/>
    </location>
</feature>
<dbReference type="AlphaFoldDB" id="A0A0L1JHU2"/>
<dbReference type="PANTHER" id="PTHR43392:SF2">
    <property type="entry name" value="AAA-TYPE ATPASE FAMILY PROTEIN _ ANKYRIN REPEAT FAMILY PROTEIN"/>
    <property type="match status" value="1"/>
</dbReference>
<keyword evidence="2" id="KW-0547">Nucleotide-binding</keyword>
<dbReference type="RefSeq" id="XP_015412262.1">
    <property type="nucleotide sequence ID" value="XM_015545760.1"/>
</dbReference>
<gene>
    <name evidence="5" type="ORF">ANOM_000502</name>
</gene>
<dbReference type="InterPro" id="IPR003959">
    <property type="entry name" value="ATPase_AAA_core"/>
</dbReference>
<dbReference type="SUPFAM" id="SSF52540">
    <property type="entry name" value="P-loop containing nucleoside triphosphate hydrolases"/>
    <property type="match status" value="3"/>
</dbReference>
<dbReference type="Gene3D" id="1.10.8.60">
    <property type="match status" value="2"/>
</dbReference>
<feature type="domain" description="AAA+ ATPase" evidence="4">
    <location>
        <begin position="447"/>
        <end position="659"/>
    </location>
</feature>
<comment type="caution">
    <text evidence="5">The sequence shown here is derived from an EMBL/GenBank/DDBJ whole genome shotgun (WGS) entry which is preliminary data.</text>
</comment>
<dbReference type="Proteomes" id="UP000037505">
    <property type="component" value="Unassembled WGS sequence"/>
</dbReference>
<dbReference type="EMBL" id="JNOM01000003">
    <property type="protein sequence ID" value="KNG91339.1"/>
    <property type="molecule type" value="Genomic_DNA"/>
</dbReference>
<keyword evidence="6" id="KW-1185">Reference proteome</keyword>
<keyword evidence="3" id="KW-0067">ATP-binding</keyword>
<dbReference type="GO" id="GO:0016887">
    <property type="term" value="F:ATP hydrolysis activity"/>
    <property type="evidence" value="ECO:0007669"/>
    <property type="project" value="InterPro"/>
</dbReference>
<dbReference type="SMART" id="SM00382">
    <property type="entry name" value="AAA"/>
    <property type="match status" value="3"/>
</dbReference>
<dbReference type="InterPro" id="IPR000641">
    <property type="entry name" value="CbxX/CfxQ"/>
</dbReference>
<dbReference type="GO" id="GO:0005524">
    <property type="term" value="F:ATP binding"/>
    <property type="evidence" value="ECO:0007669"/>
    <property type="project" value="UniProtKB-KW"/>
</dbReference>
<evidence type="ECO:0000256" key="3">
    <source>
        <dbReference type="ARBA" id="ARBA00022840"/>
    </source>
</evidence>
<feature type="domain" description="AAA+ ATPase" evidence="4">
    <location>
        <begin position="709"/>
        <end position="844"/>
    </location>
</feature>
<evidence type="ECO:0000259" key="4">
    <source>
        <dbReference type="SMART" id="SM00382"/>
    </source>
</evidence>